<dbReference type="PANTHER" id="PTHR30465">
    <property type="entry name" value="INNER MEMBRANE ABC TRANSPORTER"/>
    <property type="match status" value="1"/>
</dbReference>
<feature type="transmembrane region" description="Helical" evidence="8">
    <location>
        <begin position="247"/>
        <end position="270"/>
    </location>
</feature>
<evidence type="ECO:0000256" key="8">
    <source>
        <dbReference type="RuleBase" id="RU363032"/>
    </source>
</evidence>
<dbReference type="InterPro" id="IPR000515">
    <property type="entry name" value="MetI-like"/>
</dbReference>
<feature type="transmembrane region" description="Helical" evidence="8">
    <location>
        <begin position="9"/>
        <end position="30"/>
    </location>
</feature>
<feature type="transmembrane region" description="Helical" evidence="8">
    <location>
        <begin position="191"/>
        <end position="217"/>
    </location>
</feature>
<keyword evidence="6 8" id="KW-1133">Transmembrane helix</keyword>
<keyword evidence="7 8" id="KW-0472">Membrane</keyword>
<organism evidence="10 11">
    <name type="scientific">Gemmobacter aquatilis</name>
    <dbReference type="NCBI Taxonomy" id="933059"/>
    <lineage>
        <taxon>Bacteria</taxon>
        <taxon>Pseudomonadati</taxon>
        <taxon>Pseudomonadota</taxon>
        <taxon>Alphaproteobacteria</taxon>
        <taxon>Rhodobacterales</taxon>
        <taxon>Paracoccaceae</taxon>
        <taxon>Gemmobacter</taxon>
    </lineage>
</organism>
<feature type="domain" description="ABC transmembrane type-1" evidence="9">
    <location>
        <begin position="156"/>
        <end position="371"/>
    </location>
</feature>
<proteinExistence type="inferred from homology"/>
<dbReference type="RefSeq" id="WP_091301751.1">
    <property type="nucleotide sequence ID" value="NZ_FOCE01000006.1"/>
</dbReference>
<keyword evidence="5 8" id="KW-0812">Transmembrane</keyword>
<evidence type="ECO:0000313" key="10">
    <source>
        <dbReference type="EMBL" id="SEN64785.1"/>
    </source>
</evidence>
<feature type="transmembrane region" description="Helical" evidence="8">
    <location>
        <begin position="305"/>
        <end position="332"/>
    </location>
</feature>
<dbReference type="GO" id="GO:0055085">
    <property type="term" value="P:transmembrane transport"/>
    <property type="evidence" value="ECO:0007669"/>
    <property type="project" value="InterPro"/>
</dbReference>
<protein>
    <submittedName>
        <fullName evidence="10">Microcin C transport system permease protein</fullName>
    </submittedName>
</protein>
<dbReference type="PROSITE" id="PS50928">
    <property type="entry name" value="ABC_TM1"/>
    <property type="match status" value="1"/>
</dbReference>
<sequence length="388" mass="42026">MGAYILRRILLMIPTLFGIMLINFTLTQFVPGGPVEQVLARLEGSGDAFSSISGSGGDAGAGAEQAGEAGGDSGYIGGRGLPPDFIDDLEAQFGFARIVCAPGYTGPATTKSPECHKEPIPLLERFGIMMGNYLRFDFGESYFRSIGVVDLVLEKMPVSISLGLWSTLIAYLISIPLGIRKAVKDGSSFDTWTSAAIIVGYAIPGFLFAIVLLVVFAGGSYYQWFPLRGLTSDNWESLSLPAKALDYAWHMALPVIASTISSFATLTLLTKNSFLDEIRKQYVMTARAKGLSESRVLYGHVFRNAMLIVIAGFPAIFISVFFGSSLIIETIFSLDGLGRLGFEAAVARDYPVLFGTLFIFGLMGLAVGILSDLMYVWVDPRIDFERRG</sequence>
<dbReference type="AlphaFoldDB" id="A0A1H8I9J1"/>
<dbReference type="GO" id="GO:0042884">
    <property type="term" value="P:microcin transport"/>
    <property type="evidence" value="ECO:0007669"/>
    <property type="project" value="TreeGrafter"/>
</dbReference>
<dbReference type="STRING" id="933059.SAMN04488103_106155"/>
<evidence type="ECO:0000256" key="4">
    <source>
        <dbReference type="ARBA" id="ARBA00022519"/>
    </source>
</evidence>
<comment type="similarity">
    <text evidence="8">Belongs to the binding-protein-dependent transport system permease family.</text>
</comment>
<feature type="transmembrane region" description="Helical" evidence="8">
    <location>
        <begin position="158"/>
        <end position="179"/>
    </location>
</feature>
<accession>A0A1H8I9J1</accession>
<comment type="subcellular location">
    <subcellularLocation>
        <location evidence="1">Cell inner membrane</location>
        <topology evidence="1">Multi-pass membrane protein</topology>
    </subcellularLocation>
    <subcellularLocation>
        <location evidence="8">Cell membrane</location>
        <topology evidence="8">Multi-pass membrane protein</topology>
    </subcellularLocation>
</comment>
<evidence type="ECO:0000313" key="11">
    <source>
        <dbReference type="Proteomes" id="UP000198761"/>
    </source>
</evidence>
<gene>
    <name evidence="10" type="ORF">SAMN04488103_106155</name>
</gene>
<dbReference type="CDD" id="cd06261">
    <property type="entry name" value="TM_PBP2"/>
    <property type="match status" value="1"/>
</dbReference>
<evidence type="ECO:0000256" key="3">
    <source>
        <dbReference type="ARBA" id="ARBA00022475"/>
    </source>
</evidence>
<keyword evidence="3" id="KW-1003">Cell membrane</keyword>
<evidence type="ECO:0000256" key="2">
    <source>
        <dbReference type="ARBA" id="ARBA00022448"/>
    </source>
</evidence>
<keyword evidence="11" id="KW-1185">Reference proteome</keyword>
<dbReference type="Pfam" id="PF00528">
    <property type="entry name" value="BPD_transp_1"/>
    <property type="match status" value="1"/>
</dbReference>
<dbReference type="FunFam" id="1.10.3720.10:FF:000014">
    <property type="entry name" value="Microcin C ABC transporter permease YejB"/>
    <property type="match status" value="1"/>
</dbReference>
<name>A0A1H8I9J1_9RHOB</name>
<keyword evidence="4" id="KW-0997">Cell inner membrane</keyword>
<dbReference type="InterPro" id="IPR035906">
    <property type="entry name" value="MetI-like_sf"/>
</dbReference>
<evidence type="ECO:0000256" key="7">
    <source>
        <dbReference type="ARBA" id="ARBA00023136"/>
    </source>
</evidence>
<evidence type="ECO:0000256" key="5">
    <source>
        <dbReference type="ARBA" id="ARBA00022692"/>
    </source>
</evidence>
<dbReference type="Proteomes" id="UP000198761">
    <property type="component" value="Unassembled WGS sequence"/>
</dbReference>
<reference evidence="10 11" key="1">
    <citation type="submission" date="2016-10" db="EMBL/GenBank/DDBJ databases">
        <authorList>
            <person name="de Groot N.N."/>
        </authorList>
    </citation>
    <scope>NUCLEOTIDE SEQUENCE [LARGE SCALE GENOMIC DNA]</scope>
    <source>
        <strain evidence="10 11">DSM 3857</strain>
    </source>
</reference>
<evidence type="ECO:0000256" key="1">
    <source>
        <dbReference type="ARBA" id="ARBA00004429"/>
    </source>
</evidence>
<feature type="transmembrane region" description="Helical" evidence="8">
    <location>
        <begin position="352"/>
        <end position="378"/>
    </location>
</feature>
<evidence type="ECO:0000256" key="6">
    <source>
        <dbReference type="ARBA" id="ARBA00022989"/>
    </source>
</evidence>
<dbReference type="OrthoDB" id="9807402at2"/>
<evidence type="ECO:0000259" key="9">
    <source>
        <dbReference type="PROSITE" id="PS50928"/>
    </source>
</evidence>
<dbReference type="SUPFAM" id="SSF161098">
    <property type="entry name" value="MetI-like"/>
    <property type="match status" value="1"/>
</dbReference>
<keyword evidence="2 8" id="KW-0813">Transport</keyword>
<dbReference type="GO" id="GO:0005886">
    <property type="term" value="C:plasma membrane"/>
    <property type="evidence" value="ECO:0007669"/>
    <property type="project" value="UniProtKB-SubCell"/>
</dbReference>
<dbReference type="Gene3D" id="1.10.3720.10">
    <property type="entry name" value="MetI-like"/>
    <property type="match status" value="1"/>
</dbReference>
<dbReference type="PANTHER" id="PTHR30465:SF66">
    <property type="entry name" value="INNER MEMBRANE ABC TRANSPORTER PERMEASE PROTEIN YEJB"/>
    <property type="match status" value="1"/>
</dbReference>
<dbReference type="EMBL" id="FOCE01000006">
    <property type="protein sequence ID" value="SEN64785.1"/>
    <property type="molecule type" value="Genomic_DNA"/>
</dbReference>